<proteinExistence type="predicted"/>
<sequence>MEAIRDRILGNLNIGRNAVAYKAAQKVLDEFIGELYRK</sequence>
<dbReference type="AlphaFoldDB" id="B4W064"/>
<dbReference type="EMBL" id="DS989864">
    <property type="protein sequence ID" value="EDX72529.1"/>
    <property type="molecule type" value="Genomic_DNA"/>
</dbReference>
<evidence type="ECO:0000313" key="1">
    <source>
        <dbReference type="EMBL" id="EDX72529.1"/>
    </source>
</evidence>
<keyword evidence="2" id="KW-1185">Reference proteome</keyword>
<protein>
    <submittedName>
        <fullName evidence="1">Uncharacterized protein</fullName>
    </submittedName>
</protein>
<gene>
    <name evidence="1" type="ORF">MC7420_3601</name>
</gene>
<name>B4W064_9CYAN</name>
<evidence type="ECO:0000313" key="2">
    <source>
        <dbReference type="Proteomes" id="UP000003835"/>
    </source>
</evidence>
<dbReference type="STRING" id="118168.MC7420_3601"/>
<organism evidence="1 2">
    <name type="scientific">Coleofasciculus chthonoplastes PCC 7420</name>
    <dbReference type="NCBI Taxonomy" id="118168"/>
    <lineage>
        <taxon>Bacteria</taxon>
        <taxon>Bacillati</taxon>
        <taxon>Cyanobacteriota</taxon>
        <taxon>Cyanophyceae</taxon>
        <taxon>Coleofasciculales</taxon>
        <taxon>Coleofasciculaceae</taxon>
        <taxon>Coleofasciculus</taxon>
    </lineage>
</organism>
<reference evidence="1 2" key="1">
    <citation type="submission" date="2008-07" db="EMBL/GenBank/DDBJ databases">
        <authorList>
            <person name="Tandeau de Marsac N."/>
            <person name="Ferriera S."/>
            <person name="Johnson J."/>
            <person name="Kravitz S."/>
            <person name="Beeson K."/>
            <person name="Sutton G."/>
            <person name="Rogers Y.-H."/>
            <person name="Friedman R."/>
            <person name="Frazier M."/>
            <person name="Venter J.C."/>
        </authorList>
    </citation>
    <scope>NUCLEOTIDE SEQUENCE [LARGE SCALE GENOMIC DNA]</scope>
    <source>
        <strain evidence="1 2">PCC 7420</strain>
    </source>
</reference>
<dbReference type="Proteomes" id="UP000003835">
    <property type="component" value="Unassembled WGS sequence"/>
</dbReference>
<accession>B4W064</accession>
<dbReference type="HOGENOM" id="CLU_3326778_0_0_3"/>